<name>A0A2G9S4G9_AQUCT</name>
<keyword evidence="2" id="KW-1185">Reference proteome</keyword>
<proteinExistence type="predicted"/>
<evidence type="ECO:0000313" key="2">
    <source>
        <dbReference type="Proteomes" id="UP000228934"/>
    </source>
</evidence>
<dbReference type="EMBL" id="KV929747">
    <property type="protein sequence ID" value="PIO35016.1"/>
    <property type="molecule type" value="Genomic_DNA"/>
</dbReference>
<accession>A0A2G9S4G9</accession>
<dbReference type="AlphaFoldDB" id="A0A2G9S4G9"/>
<gene>
    <name evidence="1" type="ORF">AB205_0163140</name>
</gene>
<evidence type="ECO:0000313" key="1">
    <source>
        <dbReference type="EMBL" id="PIO35016.1"/>
    </source>
</evidence>
<reference evidence="2" key="1">
    <citation type="journal article" date="2017" name="Nat. Commun.">
        <title>The North American bullfrog draft genome provides insight into hormonal regulation of long noncoding RNA.</title>
        <authorList>
            <person name="Hammond S.A."/>
            <person name="Warren R.L."/>
            <person name="Vandervalk B.P."/>
            <person name="Kucuk E."/>
            <person name="Khan H."/>
            <person name="Gibb E.A."/>
            <person name="Pandoh P."/>
            <person name="Kirk H."/>
            <person name="Zhao Y."/>
            <person name="Jones M."/>
            <person name="Mungall A.J."/>
            <person name="Coope R."/>
            <person name="Pleasance S."/>
            <person name="Moore R.A."/>
            <person name="Holt R.A."/>
            <person name="Round J.M."/>
            <person name="Ohora S."/>
            <person name="Walle B.V."/>
            <person name="Veldhoen N."/>
            <person name="Helbing C.C."/>
            <person name="Birol I."/>
        </authorList>
    </citation>
    <scope>NUCLEOTIDE SEQUENCE [LARGE SCALE GENOMIC DNA]</scope>
</reference>
<organism evidence="1 2">
    <name type="scientific">Aquarana catesbeiana</name>
    <name type="common">American bullfrog</name>
    <name type="synonym">Rana catesbeiana</name>
    <dbReference type="NCBI Taxonomy" id="8400"/>
    <lineage>
        <taxon>Eukaryota</taxon>
        <taxon>Metazoa</taxon>
        <taxon>Chordata</taxon>
        <taxon>Craniata</taxon>
        <taxon>Vertebrata</taxon>
        <taxon>Euteleostomi</taxon>
        <taxon>Amphibia</taxon>
        <taxon>Batrachia</taxon>
        <taxon>Anura</taxon>
        <taxon>Neobatrachia</taxon>
        <taxon>Ranoidea</taxon>
        <taxon>Ranidae</taxon>
        <taxon>Aquarana</taxon>
    </lineage>
</organism>
<dbReference type="Proteomes" id="UP000228934">
    <property type="component" value="Unassembled WGS sequence"/>
</dbReference>
<sequence length="40" mass="4294">MRAAACITPVQPLQAEACIFALGMKGLTSCIPYVLSIHFK</sequence>
<protein>
    <submittedName>
        <fullName evidence="1">Uncharacterized protein</fullName>
    </submittedName>
</protein>